<feature type="compositionally biased region" description="Basic residues" evidence="1">
    <location>
        <begin position="1"/>
        <end position="10"/>
    </location>
</feature>
<dbReference type="Proteomes" id="UP000829364">
    <property type="component" value="Chromosome 8"/>
</dbReference>
<evidence type="ECO:0000256" key="1">
    <source>
        <dbReference type="SAM" id="MobiDB-lite"/>
    </source>
</evidence>
<feature type="region of interest" description="Disordered" evidence="1">
    <location>
        <begin position="1"/>
        <end position="135"/>
    </location>
</feature>
<feature type="compositionally biased region" description="Basic residues" evidence="1">
    <location>
        <begin position="108"/>
        <end position="128"/>
    </location>
</feature>
<name>A0A9Q8VE53_9HYPO</name>
<feature type="compositionally biased region" description="Basic and acidic residues" evidence="1">
    <location>
        <begin position="62"/>
        <end position="88"/>
    </location>
</feature>
<accession>A0A9Q8VE53</accession>
<dbReference type="EMBL" id="CP086361">
    <property type="protein sequence ID" value="UNI22308.1"/>
    <property type="molecule type" value="Genomic_DNA"/>
</dbReference>
<dbReference type="AlphaFoldDB" id="A0A9Q8VE53"/>
<sequence length="216" mass="23722">MTYAMPHRHEHRDGDPHYDLDYGQRRPTSPSRHRDVEAFAHAPVQGHVHEAGLNPKSALTPRSERRHDSRHERGCYREPDGRRGRDAFDGNSVANPRRLRSAEGHRRPETHHHRPHPHHHHHHRRRHSSAGGSARDAFVEAATAAAAAGLLEAVRARHNPNRSTRAVTAAVGAAAVDVLVSKGEFGKRGRHIAEGAIGGLAVDRLANGPSKASSPC</sequence>
<keyword evidence="3" id="KW-1185">Reference proteome</keyword>
<organism evidence="2 3">
    <name type="scientific">Purpureocillium takamizusanense</name>
    <dbReference type="NCBI Taxonomy" id="2060973"/>
    <lineage>
        <taxon>Eukaryota</taxon>
        <taxon>Fungi</taxon>
        <taxon>Dikarya</taxon>
        <taxon>Ascomycota</taxon>
        <taxon>Pezizomycotina</taxon>
        <taxon>Sordariomycetes</taxon>
        <taxon>Hypocreomycetidae</taxon>
        <taxon>Hypocreales</taxon>
        <taxon>Ophiocordycipitaceae</taxon>
        <taxon>Purpureocillium</taxon>
    </lineage>
</organism>
<dbReference type="OrthoDB" id="5407645at2759"/>
<gene>
    <name evidence="2" type="ORF">JDV02_008207</name>
</gene>
<dbReference type="RefSeq" id="XP_047845789.1">
    <property type="nucleotide sequence ID" value="XM_047989784.1"/>
</dbReference>
<dbReference type="KEGG" id="ptkz:JDV02_008207"/>
<proteinExistence type="predicted"/>
<evidence type="ECO:0000313" key="3">
    <source>
        <dbReference type="Proteomes" id="UP000829364"/>
    </source>
</evidence>
<reference evidence="2" key="1">
    <citation type="submission" date="2021-11" db="EMBL/GenBank/DDBJ databases">
        <title>Purpureocillium_takamizusanense_genome.</title>
        <authorList>
            <person name="Nguyen N.-H."/>
        </authorList>
    </citation>
    <scope>NUCLEOTIDE SEQUENCE</scope>
    <source>
        <strain evidence="2">PT3</strain>
    </source>
</reference>
<dbReference type="GeneID" id="72070155"/>
<feature type="compositionally biased region" description="Basic and acidic residues" evidence="1">
    <location>
        <begin position="11"/>
        <end position="24"/>
    </location>
</feature>
<evidence type="ECO:0000313" key="2">
    <source>
        <dbReference type="EMBL" id="UNI22308.1"/>
    </source>
</evidence>
<protein>
    <submittedName>
        <fullName evidence="2">Uncharacterized protein</fullName>
    </submittedName>
</protein>